<protein>
    <recommendedName>
        <fullName evidence="2">Nephrocystin 3-like N-terminal domain-containing protein</fullName>
    </recommendedName>
</protein>
<dbReference type="RefSeq" id="XP_045951106.1">
    <property type="nucleotide sequence ID" value="XM_046096938.1"/>
</dbReference>
<evidence type="ECO:0000313" key="3">
    <source>
        <dbReference type="EMBL" id="KAH6640032.1"/>
    </source>
</evidence>
<proteinExistence type="predicted"/>
<dbReference type="InterPro" id="IPR056884">
    <property type="entry name" value="NPHP3-like_N"/>
</dbReference>
<keyword evidence="1" id="KW-0677">Repeat</keyword>
<evidence type="ECO:0000313" key="4">
    <source>
        <dbReference type="Proteomes" id="UP000758603"/>
    </source>
</evidence>
<comment type="caution">
    <text evidence="3">The sequence shown here is derived from an EMBL/GenBank/DDBJ whole genome shotgun (WGS) entry which is preliminary data.</text>
</comment>
<feature type="non-terminal residue" evidence="3">
    <location>
        <position position="73"/>
    </location>
</feature>
<feature type="domain" description="Nephrocystin 3-like N-terminal" evidence="2">
    <location>
        <begin position="13"/>
        <end position="67"/>
    </location>
</feature>
<sequence length="73" mass="8117">SDFDGQAWKTSDCLRVIPELLEEYPAVTIVIDALAEVHNGDRQDLMSALAKLLRSTDTLLKVFISSRNNLDIA</sequence>
<dbReference type="EMBL" id="JAGPXC010000014">
    <property type="protein sequence ID" value="KAH6640032.1"/>
    <property type="molecule type" value="Genomic_DNA"/>
</dbReference>
<evidence type="ECO:0000259" key="2">
    <source>
        <dbReference type="Pfam" id="PF24883"/>
    </source>
</evidence>
<evidence type="ECO:0000256" key="1">
    <source>
        <dbReference type="ARBA" id="ARBA00022737"/>
    </source>
</evidence>
<feature type="non-terminal residue" evidence="3">
    <location>
        <position position="1"/>
    </location>
</feature>
<name>A0A9P8REV4_9PEZI</name>
<keyword evidence="4" id="KW-1185">Reference proteome</keyword>
<dbReference type="GeneID" id="70125830"/>
<reference evidence="3" key="1">
    <citation type="journal article" date="2021" name="Nat. Commun.">
        <title>Genetic determinants of endophytism in the Arabidopsis root mycobiome.</title>
        <authorList>
            <person name="Mesny F."/>
            <person name="Miyauchi S."/>
            <person name="Thiergart T."/>
            <person name="Pickel B."/>
            <person name="Atanasova L."/>
            <person name="Karlsson M."/>
            <person name="Huettel B."/>
            <person name="Barry K.W."/>
            <person name="Haridas S."/>
            <person name="Chen C."/>
            <person name="Bauer D."/>
            <person name="Andreopoulos W."/>
            <person name="Pangilinan J."/>
            <person name="LaButti K."/>
            <person name="Riley R."/>
            <person name="Lipzen A."/>
            <person name="Clum A."/>
            <person name="Drula E."/>
            <person name="Henrissat B."/>
            <person name="Kohler A."/>
            <person name="Grigoriev I.V."/>
            <person name="Martin F.M."/>
            <person name="Hacquard S."/>
        </authorList>
    </citation>
    <scope>NUCLEOTIDE SEQUENCE</scope>
    <source>
        <strain evidence="3">MPI-SDFR-AT-0073</strain>
    </source>
</reference>
<gene>
    <name evidence="3" type="ORF">BKA67DRAFT_487827</name>
</gene>
<organism evidence="3 4">
    <name type="scientific">Truncatella angustata</name>
    <dbReference type="NCBI Taxonomy" id="152316"/>
    <lineage>
        <taxon>Eukaryota</taxon>
        <taxon>Fungi</taxon>
        <taxon>Dikarya</taxon>
        <taxon>Ascomycota</taxon>
        <taxon>Pezizomycotina</taxon>
        <taxon>Sordariomycetes</taxon>
        <taxon>Xylariomycetidae</taxon>
        <taxon>Amphisphaeriales</taxon>
        <taxon>Sporocadaceae</taxon>
        <taxon>Truncatella</taxon>
    </lineage>
</organism>
<dbReference type="Proteomes" id="UP000758603">
    <property type="component" value="Unassembled WGS sequence"/>
</dbReference>
<accession>A0A9P8REV4</accession>
<dbReference type="AlphaFoldDB" id="A0A9P8REV4"/>
<dbReference type="OrthoDB" id="4755699at2759"/>
<dbReference type="Pfam" id="PF24883">
    <property type="entry name" value="NPHP3_N"/>
    <property type="match status" value="1"/>
</dbReference>